<keyword evidence="3 7" id="KW-0732">Signal</keyword>
<keyword evidence="6" id="KW-0472">Membrane</keyword>
<name>A0A7K3QXW4_9ACTN</name>
<feature type="compositionally biased region" description="Low complexity" evidence="5">
    <location>
        <begin position="245"/>
        <end position="274"/>
    </location>
</feature>
<evidence type="ECO:0000256" key="3">
    <source>
        <dbReference type="ARBA" id="ARBA00022729"/>
    </source>
</evidence>
<dbReference type="NCBIfam" id="TIGR01167">
    <property type="entry name" value="LPXTG_anchor"/>
    <property type="match status" value="1"/>
</dbReference>
<gene>
    <name evidence="9" type="ORF">G3I21_24325</name>
</gene>
<accession>A0A7K3QXW4</accession>
<dbReference type="InterPro" id="IPR048202">
    <property type="entry name" value="SCO1860-like"/>
</dbReference>
<dbReference type="EMBL" id="JAAGMR010000280">
    <property type="protein sequence ID" value="NEB94768.1"/>
    <property type="molecule type" value="Genomic_DNA"/>
</dbReference>
<evidence type="ECO:0000256" key="2">
    <source>
        <dbReference type="ARBA" id="ARBA00022525"/>
    </source>
</evidence>
<dbReference type="RefSeq" id="WP_164192547.1">
    <property type="nucleotide sequence ID" value="NZ_JAAGMR010000280.1"/>
</dbReference>
<feature type="region of interest" description="Disordered" evidence="5">
    <location>
        <begin position="234"/>
        <end position="293"/>
    </location>
</feature>
<protein>
    <submittedName>
        <fullName evidence="9">LPXTG cell wall anchor domain-containing protein</fullName>
    </submittedName>
</protein>
<reference evidence="9 10" key="1">
    <citation type="submission" date="2020-01" db="EMBL/GenBank/DDBJ databases">
        <title>Insect and environment-associated Actinomycetes.</title>
        <authorList>
            <person name="Currrie C."/>
            <person name="Chevrette M."/>
            <person name="Carlson C."/>
            <person name="Stubbendieck R."/>
            <person name="Wendt-Pienkowski E."/>
        </authorList>
    </citation>
    <scope>NUCLEOTIDE SEQUENCE [LARGE SCALE GENOMIC DNA]</scope>
    <source>
        <strain evidence="9 10">SID7754</strain>
    </source>
</reference>
<evidence type="ECO:0000313" key="10">
    <source>
        <dbReference type="Proteomes" id="UP000470520"/>
    </source>
</evidence>
<evidence type="ECO:0000256" key="4">
    <source>
        <dbReference type="ARBA" id="ARBA00023088"/>
    </source>
</evidence>
<evidence type="ECO:0000256" key="5">
    <source>
        <dbReference type="SAM" id="MobiDB-lite"/>
    </source>
</evidence>
<evidence type="ECO:0000259" key="8">
    <source>
        <dbReference type="PROSITE" id="PS50847"/>
    </source>
</evidence>
<dbReference type="NCBIfam" id="NF041528">
    <property type="entry name" value="strep_LAETG"/>
    <property type="match status" value="1"/>
</dbReference>
<keyword evidence="6" id="KW-1133">Transmembrane helix</keyword>
<dbReference type="InterPro" id="IPR019931">
    <property type="entry name" value="LPXTG_anchor"/>
</dbReference>
<feature type="chain" id="PRO_5029698710" evidence="7">
    <location>
        <begin position="37"/>
        <end position="320"/>
    </location>
</feature>
<feature type="signal peptide" evidence="7">
    <location>
        <begin position="1"/>
        <end position="36"/>
    </location>
</feature>
<proteinExistence type="predicted"/>
<dbReference type="AlphaFoldDB" id="A0A7K3QXW4"/>
<keyword evidence="2" id="KW-0964">Secreted</keyword>
<evidence type="ECO:0000256" key="7">
    <source>
        <dbReference type="SAM" id="SignalP"/>
    </source>
</evidence>
<evidence type="ECO:0000313" key="9">
    <source>
        <dbReference type="EMBL" id="NEB94768.1"/>
    </source>
</evidence>
<keyword evidence="4" id="KW-0572">Peptidoglycan-anchor</keyword>
<dbReference type="Proteomes" id="UP000470520">
    <property type="component" value="Unassembled WGS sequence"/>
</dbReference>
<evidence type="ECO:0000256" key="1">
    <source>
        <dbReference type="ARBA" id="ARBA00022512"/>
    </source>
</evidence>
<comment type="caution">
    <text evidence="9">The sequence shown here is derived from an EMBL/GenBank/DDBJ whole genome shotgun (WGS) entry which is preliminary data.</text>
</comment>
<feature type="transmembrane region" description="Helical" evidence="6">
    <location>
        <begin position="296"/>
        <end position="315"/>
    </location>
</feature>
<organism evidence="9 10">
    <name type="scientific">Streptomyces bauhiniae</name>
    <dbReference type="NCBI Taxonomy" id="2340725"/>
    <lineage>
        <taxon>Bacteria</taxon>
        <taxon>Bacillati</taxon>
        <taxon>Actinomycetota</taxon>
        <taxon>Actinomycetes</taxon>
        <taxon>Kitasatosporales</taxon>
        <taxon>Streptomycetaceae</taxon>
        <taxon>Streptomyces</taxon>
    </lineage>
</organism>
<keyword evidence="1" id="KW-0134">Cell wall</keyword>
<keyword evidence="6" id="KW-0812">Transmembrane</keyword>
<dbReference type="NCBIfam" id="NF041527">
    <property type="entry name" value="SCO1860_LAETG"/>
    <property type="match status" value="1"/>
</dbReference>
<sequence length="320" mass="32055">MNSDNFPMPARRLAAVATAAALTAAPLILSARPAHATGGHGHASAAVLRAGLDVSLLRHTADVPLTLSLNEVQAPGDADRTALSARLDGVNQGRPFSVLRADVASARATATDERAESSVHLTDAQLNVPGLPLLSLIEVGTVTARATCAAGEEPEAEANVLGAVTVLGKRTALTAGGPTEMRVPGVGEVRLDLAEHRTTSGTAAATALRLKVSVNPLRLNVAEVTGTVTLAEASCETPAGEEETTPGAAPESSEPAAPESASPEPAGSSSAPAPQVEPQGTQSNLAETGGSSATPYIAGGALTLLLLGGGAVLIARRRRG</sequence>
<feature type="domain" description="Gram-positive cocci surface proteins LPxTG" evidence="8">
    <location>
        <begin position="285"/>
        <end position="320"/>
    </location>
</feature>
<feature type="compositionally biased region" description="Polar residues" evidence="5">
    <location>
        <begin position="278"/>
        <end position="293"/>
    </location>
</feature>
<dbReference type="PROSITE" id="PS50847">
    <property type="entry name" value="GRAM_POS_ANCHORING"/>
    <property type="match status" value="1"/>
</dbReference>
<evidence type="ECO:0000256" key="6">
    <source>
        <dbReference type="SAM" id="Phobius"/>
    </source>
</evidence>